<evidence type="ECO:0000259" key="9">
    <source>
        <dbReference type="Pfam" id="PF02803"/>
    </source>
</evidence>
<keyword evidence="11" id="KW-1185">Reference proteome</keyword>
<name>A0AAD0JQG2_9ACTN</name>
<dbReference type="SUPFAM" id="SSF53901">
    <property type="entry name" value="Thiolase-like"/>
    <property type="match status" value="2"/>
</dbReference>
<feature type="active site" description="Proton acceptor" evidence="6">
    <location>
        <position position="375"/>
    </location>
</feature>
<dbReference type="Gene3D" id="3.40.47.10">
    <property type="match status" value="2"/>
</dbReference>
<dbReference type="Proteomes" id="UP000244903">
    <property type="component" value="Chromosome"/>
</dbReference>
<feature type="active site" description="Proton acceptor" evidence="6">
    <location>
        <position position="405"/>
    </location>
</feature>
<evidence type="ECO:0000256" key="5">
    <source>
        <dbReference type="ARBA" id="ARBA00040529"/>
    </source>
</evidence>
<evidence type="ECO:0000259" key="8">
    <source>
        <dbReference type="Pfam" id="PF00108"/>
    </source>
</evidence>
<evidence type="ECO:0000256" key="4">
    <source>
        <dbReference type="ARBA" id="ARBA00023315"/>
    </source>
</evidence>
<dbReference type="EMBL" id="CP015453">
    <property type="protein sequence ID" value="AWH95872.1"/>
    <property type="molecule type" value="Genomic_DNA"/>
</dbReference>
<dbReference type="Pfam" id="PF00108">
    <property type="entry name" value="Thiolase_N"/>
    <property type="match status" value="1"/>
</dbReference>
<dbReference type="AlphaFoldDB" id="A0AAD0JQG2"/>
<evidence type="ECO:0000313" key="10">
    <source>
        <dbReference type="EMBL" id="AWH95872.1"/>
    </source>
</evidence>
<dbReference type="NCBIfam" id="TIGR01930">
    <property type="entry name" value="AcCoA-C-Actrans"/>
    <property type="match status" value="1"/>
</dbReference>
<dbReference type="InterPro" id="IPR002155">
    <property type="entry name" value="Thiolase"/>
</dbReference>
<evidence type="ECO:0000313" key="11">
    <source>
        <dbReference type="Proteomes" id="UP000244903"/>
    </source>
</evidence>
<evidence type="ECO:0000256" key="3">
    <source>
        <dbReference type="ARBA" id="ARBA00022679"/>
    </source>
</evidence>
<dbReference type="CDD" id="cd00751">
    <property type="entry name" value="thiolase"/>
    <property type="match status" value="1"/>
</dbReference>
<protein>
    <recommendedName>
        <fullName evidence="5">Probable acetyl-CoA acetyltransferase</fullName>
        <ecNumber evidence="2">2.3.1.9</ecNumber>
    </recommendedName>
</protein>
<evidence type="ECO:0000256" key="6">
    <source>
        <dbReference type="PIRSR" id="PIRSR000429-1"/>
    </source>
</evidence>
<dbReference type="PIRSF" id="PIRSF000429">
    <property type="entry name" value="Ac-CoA_Ac_transf"/>
    <property type="match status" value="1"/>
</dbReference>
<dbReference type="InterPro" id="IPR016039">
    <property type="entry name" value="Thiolase-like"/>
</dbReference>
<dbReference type="PANTHER" id="PTHR18919">
    <property type="entry name" value="ACETYL-COA C-ACYLTRANSFERASE"/>
    <property type="match status" value="1"/>
</dbReference>
<dbReference type="NCBIfam" id="NF004853">
    <property type="entry name" value="PRK06205.1"/>
    <property type="match status" value="1"/>
</dbReference>
<keyword evidence="4 7" id="KW-0012">Acyltransferase</keyword>
<dbReference type="PANTHER" id="PTHR18919:SF107">
    <property type="entry name" value="ACETYL-COA ACETYLTRANSFERASE, CYTOSOLIC"/>
    <property type="match status" value="1"/>
</dbReference>
<proteinExistence type="inferred from homology"/>
<dbReference type="KEGG" id="dpc:A6048_10525"/>
<sequence length="420" mass="43712">MTRGPGPRMAEALADIVVCEPVRTAVGRRHGALAPLGAADLAAAAIAGLVERTGLAATDVDDVILGQCYPNGEAPAIGRVAALDAGLDIRTPGIQIDRRCGSGLQAVLNAAMQVAVGVSDVVIAGGAESMSNSEFYSLGLRGGVRGDRVEFVDRIARGRVTSGGRDHPVAGGMLETAENLRAEYSISRGEQDELAAESQRRAIAAQDGGVFDEEIVPVRVPQRRGDDVVVDTDEHPRRGVTADSLAALRPVRSRVDPDATVTAGNASGENDGAAVCVVTTRGRAAALGLRAYVRPLGWSVTGVHPARMGIGPVSATAELLDTLGLRLADFDLIELNEAFAAQVLACLREWESGFGFTTADRERLNVHGSGISLGHPVGATGTRILTTVCRELARRQGRFALETMCLGGGQGLAAAFERVS</sequence>
<feature type="active site" description="Acyl-thioester intermediate" evidence="6">
    <location>
        <position position="100"/>
    </location>
</feature>
<dbReference type="Pfam" id="PF02803">
    <property type="entry name" value="Thiolase_C"/>
    <property type="match status" value="1"/>
</dbReference>
<evidence type="ECO:0000256" key="1">
    <source>
        <dbReference type="ARBA" id="ARBA00010982"/>
    </source>
</evidence>
<feature type="domain" description="Thiolase C-terminal" evidence="9">
    <location>
        <begin position="296"/>
        <end position="417"/>
    </location>
</feature>
<keyword evidence="3 7" id="KW-0808">Transferase</keyword>
<feature type="domain" description="Thiolase N-terminal" evidence="8">
    <location>
        <begin position="16"/>
        <end position="280"/>
    </location>
</feature>
<reference evidence="10 11" key="1">
    <citation type="submission" date="2016-04" db="EMBL/GenBank/DDBJ databases">
        <title>Complete genome sequence of the haloalkaliphilic hydrocarbon-degrading bacterium Dietzia psychralcaliphila ILA-1T, isolated from a drain of a fish product-processing plant.</title>
        <authorList>
            <person name="Zhao J."/>
            <person name="Hu B."/>
            <person name="Geng S."/>
            <person name="Nie Y."/>
            <person name="Tang Y."/>
        </authorList>
    </citation>
    <scope>NUCLEOTIDE SEQUENCE [LARGE SCALE GENOMIC DNA]</scope>
    <source>
        <strain evidence="10 11">ILA-1</strain>
    </source>
</reference>
<evidence type="ECO:0000256" key="2">
    <source>
        <dbReference type="ARBA" id="ARBA00012705"/>
    </source>
</evidence>
<organism evidence="10 11">
    <name type="scientific">Dietzia psychralcaliphila</name>
    <dbReference type="NCBI Taxonomy" id="139021"/>
    <lineage>
        <taxon>Bacteria</taxon>
        <taxon>Bacillati</taxon>
        <taxon>Actinomycetota</taxon>
        <taxon>Actinomycetes</taxon>
        <taxon>Mycobacteriales</taxon>
        <taxon>Dietziaceae</taxon>
        <taxon>Dietzia</taxon>
    </lineage>
</organism>
<accession>A0AAD0JQG2</accession>
<gene>
    <name evidence="10" type="ORF">A6048_10525</name>
</gene>
<comment type="similarity">
    <text evidence="1 7">Belongs to the thiolase-like superfamily. Thiolase family.</text>
</comment>
<dbReference type="InterPro" id="IPR020617">
    <property type="entry name" value="Thiolase_C"/>
</dbReference>
<dbReference type="GO" id="GO:0003985">
    <property type="term" value="F:acetyl-CoA C-acetyltransferase activity"/>
    <property type="evidence" value="ECO:0007669"/>
    <property type="project" value="UniProtKB-EC"/>
</dbReference>
<dbReference type="RefSeq" id="WP_235027397.1">
    <property type="nucleotide sequence ID" value="NZ_CP015453.1"/>
</dbReference>
<dbReference type="InterPro" id="IPR020616">
    <property type="entry name" value="Thiolase_N"/>
</dbReference>
<dbReference type="EC" id="2.3.1.9" evidence="2"/>
<evidence type="ECO:0000256" key="7">
    <source>
        <dbReference type="RuleBase" id="RU003557"/>
    </source>
</evidence>